<dbReference type="PROSITE" id="PS50928">
    <property type="entry name" value="ABC_TM1"/>
    <property type="match status" value="1"/>
</dbReference>
<evidence type="ECO:0000256" key="7">
    <source>
        <dbReference type="RuleBase" id="RU363032"/>
    </source>
</evidence>
<dbReference type="InterPro" id="IPR000515">
    <property type="entry name" value="MetI-like"/>
</dbReference>
<dbReference type="GO" id="GO:0005886">
    <property type="term" value="C:plasma membrane"/>
    <property type="evidence" value="ECO:0007669"/>
    <property type="project" value="UniProtKB-SubCell"/>
</dbReference>
<dbReference type="AlphaFoldDB" id="A0A4Q9DIP4"/>
<evidence type="ECO:0000313" key="9">
    <source>
        <dbReference type="EMBL" id="TBL71078.1"/>
    </source>
</evidence>
<feature type="transmembrane region" description="Helical" evidence="7">
    <location>
        <begin position="12"/>
        <end position="33"/>
    </location>
</feature>
<dbReference type="Gene3D" id="1.10.3720.10">
    <property type="entry name" value="MetI-like"/>
    <property type="match status" value="1"/>
</dbReference>
<dbReference type="OrthoDB" id="9810086at2"/>
<keyword evidence="5 7" id="KW-1133">Transmembrane helix</keyword>
<comment type="subcellular location">
    <subcellularLocation>
        <location evidence="1 7">Cell membrane</location>
        <topology evidence="1 7">Multi-pass membrane protein</topology>
    </subcellularLocation>
</comment>
<feature type="transmembrane region" description="Helical" evidence="7">
    <location>
        <begin position="74"/>
        <end position="97"/>
    </location>
</feature>
<dbReference type="SUPFAM" id="SSF161098">
    <property type="entry name" value="MetI-like"/>
    <property type="match status" value="1"/>
</dbReference>
<evidence type="ECO:0000256" key="4">
    <source>
        <dbReference type="ARBA" id="ARBA00022692"/>
    </source>
</evidence>
<dbReference type="Pfam" id="PF00528">
    <property type="entry name" value="BPD_transp_1"/>
    <property type="match status" value="1"/>
</dbReference>
<evidence type="ECO:0000256" key="1">
    <source>
        <dbReference type="ARBA" id="ARBA00004651"/>
    </source>
</evidence>
<evidence type="ECO:0000256" key="5">
    <source>
        <dbReference type="ARBA" id="ARBA00022989"/>
    </source>
</evidence>
<keyword evidence="2 7" id="KW-0813">Transport</keyword>
<keyword evidence="4 7" id="KW-0812">Transmembrane</keyword>
<dbReference type="PANTHER" id="PTHR43744:SF9">
    <property type="entry name" value="POLYGALACTURONAN_RHAMNOGALACTURONAN TRANSPORT SYSTEM PERMEASE PROTEIN YTCP"/>
    <property type="match status" value="1"/>
</dbReference>
<comment type="caution">
    <text evidence="9">The sequence shown here is derived from an EMBL/GenBank/DDBJ whole genome shotgun (WGS) entry which is preliminary data.</text>
</comment>
<dbReference type="Proteomes" id="UP000293142">
    <property type="component" value="Unassembled WGS sequence"/>
</dbReference>
<dbReference type="InterPro" id="IPR035906">
    <property type="entry name" value="MetI-like_sf"/>
</dbReference>
<evidence type="ECO:0000256" key="2">
    <source>
        <dbReference type="ARBA" id="ARBA00022448"/>
    </source>
</evidence>
<dbReference type="PANTHER" id="PTHR43744">
    <property type="entry name" value="ABC TRANSPORTER PERMEASE PROTEIN MG189-RELATED-RELATED"/>
    <property type="match status" value="1"/>
</dbReference>
<comment type="similarity">
    <text evidence="7">Belongs to the binding-protein-dependent transport system permease family.</text>
</comment>
<accession>A0A4Q9DIP4</accession>
<keyword evidence="6 7" id="KW-0472">Membrane</keyword>
<name>A0A4Q9DIP4_9BACL</name>
<gene>
    <name evidence="9" type="ORF">EYB31_31535</name>
</gene>
<dbReference type="EMBL" id="SIRE01000028">
    <property type="protein sequence ID" value="TBL71078.1"/>
    <property type="molecule type" value="Genomic_DNA"/>
</dbReference>
<dbReference type="RefSeq" id="WP_131017493.1">
    <property type="nucleotide sequence ID" value="NZ_SIRE01000028.1"/>
</dbReference>
<protein>
    <submittedName>
        <fullName evidence="9">Carbohydrate ABC transporter permease</fullName>
    </submittedName>
</protein>
<feature type="domain" description="ABC transmembrane type-1" evidence="8">
    <location>
        <begin position="74"/>
        <end position="278"/>
    </location>
</feature>
<evidence type="ECO:0000256" key="3">
    <source>
        <dbReference type="ARBA" id="ARBA00022475"/>
    </source>
</evidence>
<reference evidence="9 10" key="1">
    <citation type="submission" date="2019-02" db="EMBL/GenBank/DDBJ databases">
        <title>Paenibacillus sp. nov., isolated from surface-sterilized tissue of Thalictrum simplex L.</title>
        <authorList>
            <person name="Tuo L."/>
        </authorList>
    </citation>
    <scope>NUCLEOTIDE SEQUENCE [LARGE SCALE GENOMIC DNA]</scope>
    <source>
        <strain evidence="9 10">N2SHLJ1</strain>
    </source>
</reference>
<evidence type="ECO:0000256" key="6">
    <source>
        <dbReference type="ARBA" id="ARBA00023136"/>
    </source>
</evidence>
<feature type="transmembrane region" description="Helical" evidence="7">
    <location>
        <begin position="136"/>
        <end position="156"/>
    </location>
</feature>
<evidence type="ECO:0000259" key="8">
    <source>
        <dbReference type="PROSITE" id="PS50928"/>
    </source>
</evidence>
<keyword evidence="10" id="KW-1185">Reference proteome</keyword>
<feature type="transmembrane region" description="Helical" evidence="7">
    <location>
        <begin position="109"/>
        <end position="130"/>
    </location>
</feature>
<feature type="transmembrane region" description="Helical" evidence="7">
    <location>
        <begin position="186"/>
        <end position="207"/>
    </location>
</feature>
<evidence type="ECO:0000313" key="10">
    <source>
        <dbReference type="Proteomes" id="UP000293142"/>
    </source>
</evidence>
<sequence length="293" mass="32431">MSHSLNERIFHTVNIFILSIVGLAALFPLYYVFVVSFTDPIEYIKENGGVLFPTKWSLISYEYILSTDAFVRSIGISTFLATVGTVLSLLVTSALSYTLSRRRLRGRKVLMIAIMVSILFNPGIIPPYLVVRELGLINNIFSLILPVLTSGWYVLLMKGFFDSIPVSLEEAAAIDGCNDIGTWTKIIIPLSLPAMAAFGLFYAVAYWNTFFNAVLYINDHAMWPLQVYLQNMLIDSSTSAGGGTAVEMTMDQNIPPETLKMAAVVVSTLPIIMVYPFLQKHFAKGAMVGSVKE</sequence>
<organism evidence="9 10">
    <name type="scientific">Paenibacillus thalictri</name>
    <dbReference type="NCBI Taxonomy" id="2527873"/>
    <lineage>
        <taxon>Bacteria</taxon>
        <taxon>Bacillati</taxon>
        <taxon>Bacillota</taxon>
        <taxon>Bacilli</taxon>
        <taxon>Bacillales</taxon>
        <taxon>Paenibacillaceae</taxon>
        <taxon>Paenibacillus</taxon>
    </lineage>
</organism>
<proteinExistence type="inferred from homology"/>
<keyword evidence="3" id="KW-1003">Cell membrane</keyword>
<feature type="transmembrane region" description="Helical" evidence="7">
    <location>
        <begin position="258"/>
        <end position="278"/>
    </location>
</feature>
<dbReference type="CDD" id="cd06261">
    <property type="entry name" value="TM_PBP2"/>
    <property type="match status" value="1"/>
</dbReference>
<dbReference type="GO" id="GO:0055085">
    <property type="term" value="P:transmembrane transport"/>
    <property type="evidence" value="ECO:0007669"/>
    <property type="project" value="InterPro"/>
</dbReference>